<keyword evidence="3 11" id="KW-0894">Sodium channel</keyword>
<evidence type="ECO:0000313" key="13">
    <source>
        <dbReference type="EMBL" id="KAK2164884.1"/>
    </source>
</evidence>
<dbReference type="GO" id="GO:0005886">
    <property type="term" value="C:plasma membrane"/>
    <property type="evidence" value="ECO:0007669"/>
    <property type="project" value="TreeGrafter"/>
</dbReference>
<evidence type="ECO:0000256" key="6">
    <source>
        <dbReference type="ARBA" id="ARBA00023053"/>
    </source>
</evidence>
<evidence type="ECO:0000256" key="2">
    <source>
        <dbReference type="ARBA" id="ARBA00022448"/>
    </source>
</evidence>
<evidence type="ECO:0000256" key="4">
    <source>
        <dbReference type="ARBA" id="ARBA00022692"/>
    </source>
</evidence>
<organism evidence="13 14">
    <name type="scientific">Ridgeia piscesae</name>
    <name type="common">Tubeworm</name>
    <dbReference type="NCBI Taxonomy" id="27915"/>
    <lineage>
        <taxon>Eukaryota</taxon>
        <taxon>Metazoa</taxon>
        <taxon>Spiralia</taxon>
        <taxon>Lophotrochozoa</taxon>
        <taxon>Annelida</taxon>
        <taxon>Polychaeta</taxon>
        <taxon>Sedentaria</taxon>
        <taxon>Canalipalpata</taxon>
        <taxon>Sabellida</taxon>
        <taxon>Siboglinidae</taxon>
        <taxon>Ridgeia</taxon>
    </lineage>
</organism>
<dbReference type="Gene3D" id="1.10.287.770">
    <property type="entry name" value="YojJ-like"/>
    <property type="match status" value="1"/>
</dbReference>
<keyword evidence="10 11" id="KW-0407">Ion channel</keyword>
<feature type="transmembrane region" description="Helical" evidence="12">
    <location>
        <begin position="52"/>
        <end position="74"/>
    </location>
</feature>
<evidence type="ECO:0000256" key="1">
    <source>
        <dbReference type="ARBA" id="ARBA00004141"/>
    </source>
</evidence>
<reference evidence="13" key="1">
    <citation type="journal article" date="2023" name="Mol. Biol. Evol.">
        <title>Third-Generation Sequencing Reveals the Adaptive Role of the Epigenome in Three Deep-Sea Polychaetes.</title>
        <authorList>
            <person name="Perez M."/>
            <person name="Aroh O."/>
            <person name="Sun Y."/>
            <person name="Lan Y."/>
            <person name="Juniper S.K."/>
            <person name="Young C.R."/>
            <person name="Angers B."/>
            <person name="Qian P.Y."/>
        </authorList>
    </citation>
    <scope>NUCLEOTIDE SEQUENCE</scope>
    <source>
        <strain evidence="13">R07B-5</strain>
    </source>
</reference>
<gene>
    <name evidence="13" type="ORF">NP493_1396g00019</name>
</gene>
<keyword evidence="4 11" id="KW-0812">Transmembrane</keyword>
<keyword evidence="14" id="KW-1185">Reference proteome</keyword>
<evidence type="ECO:0000256" key="9">
    <source>
        <dbReference type="ARBA" id="ARBA00023201"/>
    </source>
</evidence>
<dbReference type="AlphaFoldDB" id="A0AAD9K4R5"/>
<comment type="subcellular location">
    <subcellularLocation>
        <location evidence="1">Membrane</location>
        <topology evidence="1">Multi-pass membrane protein</topology>
    </subcellularLocation>
</comment>
<comment type="similarity">
    <text evidence="11">Belongs to the amiloride-sensitive sodium channel (TC 1.A.6) family.</text>
</comment>
<evidence type="ECO:0000313" key="14">
    <source>
        <dbReference type="Proteomes" id="UP001209878"/>
    </source>
</evidence>
<evidence type="ECO:0000256" key="3">
    <source>
        <dbReference type="ARBA" id="ARBA00022461"/>
    </source>
</evidence>
<dbReference type="Gene3D" id="2.60.470.10">
    <property type="entry name" value="Acid-sensing ion channels like domains"/>
    <property type="match status" value="1"/>
</dbReference>
<comment type="caution">
    <text evidence="13">The sequence shown here is derived from an EMBL/GenBank/DDBJ whole genome shotgun (WGS) entry which is preliminary data.</text>
</comment>
<proteinExistence type="inferred from homology"/>
<keyword evidence="2 11" id="KW-0813">Transport</keyword>
<protein>
    <submittedName>
        <fullName evidence="13">Uncharacterized protein</fullName>
    </submittedName>
</protein>
<keyword evidence="8 12" id="KW-0472">Membrane</keyword>
<keyword evidence="6" id="KW-0915">Sodium</keyword>
<keyword evidence="7 11" id="KW-0406">Ion transport</keyword>
<dbReference type="InterPro" id="IPR001873">
    <property type="entry name" value="ENaC"/>
</dbReference>
<evidence type="ECO:0000256" key="5">
    <source>
        <dbReference type="ARBA" id="ARBA00022989"/>
    </source>
</evidence>
<dbReference type="PANTHER" id="PTHR11690:SF248">
    <property type="entry name" value="PICKPOCKET 17, ISOFORM A"/>
    <property type="match status" value="1"/>
</dbReference>
<evidence type="ECO:0000256" key="7">
    <source>
        <dbReference type="ARBA" id="ARBA00023065"/>
    </source>
</evidence>
<evidence type="ECO:0000256" key="12">
    <source>
        <dbReference type="SAM" id="Phobius"/>
    </source>
</evidence>
<dbReference type="Proteomes" id="UP001209878">
    <property type="component" value="Unassembled WGS sequence"/>
</dbReference>
<dbReference type="GO" id="GO:0015280">
    <property type="term" value="F:ligand-gated sodium channel activity"/>
    <property type="evidence" value="ECO:0007669"/>
    <property type="project" value="TreeGrafter"/>
</dbReference>
<evidence type="ECO:0000256" key="10">
    <source>
        <dbReference type="ARBA" id="ARBA00023303"/>
    </source>
</evidence>
<dbReference type="EMBL" id="JAODUO010001393">
    <property type="protein sequence ID" value="KAK2164884.1"/>
    <property type="molecule type" value="Genomic_DNA"/>
</dbReference>
<dbReference type="Pfam" id="PF00858">
    <property type="entry name" value="ASC"/>
    <property type="match status" value="1"/>
</dbReference>
<keyword evidence="5 12" id="KW-1133">Transmembrane helix</keyword>
<dbReference type="PANTHER" id="PTHR11690">
    <property type="entry name" value="AMILORIDE-SENSITIVE SODIUM CHANNEL-RELATED"/>
    <property type="match status" value="1"/>
</dbReference>
<sequence length="486" mass="54260">MSGDAESAEHKDRGAGKKSTGALWKLMREKALETGVQGVPNIGRARDGVRRVFWILVVFTGTVLMTWQVTVSFMKYYTYPVKTQILYKNAGQVEFPAVTICNLNPLRVSQLCDDGVMSGFKKKHSRNGNNKKPSRFNYWNRDDRNMDGKEAKQFSMIQTFLTLSAQLTLKKRRQIGHDLDTMLMSCTWNGLSCSPRNFTWFNNHRYGNCFTFNLNKTNETLVLNKPGSLYGLSLELYVEQDEYSSVLSDAAGVRVIVHNQTEMAFPEDAGFSVNPGHKTSVALSKVDVVRAAPPNGDCVEVDGPQNEQVNAFLGEVPTIGYSAAACRKTCYQIHLMKNCGCFDARYPYGPNITAYENVTDISLMLPCKNATMPGGMKASCEETTFRRYVQGKLGCTDTCPVECLSNALKLEIYFKELDYQVIVTSPSYEIEDLLADLGGQAGLWLGVSVIAIFELIELVYDVISVAALRRIRHLSCRFASNEHAQS</sequence>
<dbReference type="PRINTS" id="PR01078">
    <property type="entry name" value="AMINACHANNEL"/>
</dbReference>
<accession>A0AAD9K4R5</accession>
<evidence type="ECO:0000256" key="8">
    <source>
        <dbReference type="ARBA" id="ARBA00023136"/>
    </source>
</evidence>
<keyword evidence="9 11" id="KW-0739">Sodium transport</keyword>
<evidence type="ECO:0000256" key="11">
    <source>
        <dbReference type="RuleBase" id="RU000679"/>
    </source>
</evidence>
<name>A0AAD9K4R5_RIDPI</name>